<sequence length="222" mass="23446">MTVTLDRPWLLADLHRSRRVLSFALYRPGFVMARHILWREVRNADLTADFDVSDWFARDLARLGHAEAVGMLTSRNVGRFVQTQARVEGYDVACLATTGLGNAEAVGSRLPMAGTQGSYGTINILIKINPGLTESAQIEALSIVAQARTAAIMDCGLRLPDRNCATCTGTDCIAIAADPGAAGFAGPHTALGEAIGPAVRGAVAQGAAEWIAENGQASNRLG</sequence>
<gene>
    <name evidence="1" type="ORF">EEB11_07685</name>
</gene>
<organism evidence="1 2">
    <name type="scientific">Pseudotabrizicola sediminis</name>
    <dbReference type="NCBI Taxonomy" id="2486418"/>
    <lineage>
        <taxon>Bacteria</taxon>
        <taxon>Pseudomonadati</taxon>
        <taxon>Pseudomonadota</taxon>
        <taxon>Alphaproteobacteria</taxon>
        <taxon>Rhodobacterales</taxon>
        <taxon>Paracoccaceae</taxon>
        <taxon>Pseudotabrizicola</taxon>
    </lineage>
</organism>
<dbReference type="InterPro" id="IPR052209">
    <property type="entry name" value="CbiZ"/>
</dbReference>
<dbReference type="Pfam" id="PF01955">
    <property type="entry name" value="CbiZ"/>
    <property type="match status" value="1"/>
</dbReference>
<dbReference type="RefSeq" id="WP_135430173.1">
    <property type="nucleotide sequence ID" value="NZ_RPEM01000004.1"/>
</dbReference>
<evidence type="ECO:0000313" key="1">
    <source>
        <dbReference type="EMBL" id="TGD43851.1"/>
    </source>
</evidence>
<dbReference type="Proteomes" id="UP000297741">
    <property type="component" value="Unassembled WGS sequence"/>
</dbReference>
<dbReference type="InterPro" id="IPR002808">
    <property type="entry name" value="AdoCbi_amidolase"/>
</dbReference>
<reference evidence="1 2" key="1">
    <citation type="submission" date="2018-11" db="EMBL/GenBank/DDBJ databases">
        <title>Tabrizicola sp. isolated from sediment of alpine lake.</title>
        <authorList>
            <person name="Liu Z."/>
        </authorList>
    </citation>
    <scope>NUCLEOTIDE SEQUENCE [LARGE SCALE GENOMIC DNA]</scope>
    <source>
        <strain evidence="1 2">DRYC-M-16</strain>
    </source>
</reference>
<dbReference type="PANTHER" id="PTHR35336">
    <property type="entry name" value="ADENOSYLCOBINAMIDE AMIDOHYDROLASE"/>
    <property type="match status" value="1"/>
</dbReference>
<name>A0ABY2KMQ0_9RHOB</name>
<comment type="caution">
    <text evidence="1">The sequence shown here is derived from an EMBL/GenBank/DDBJ whole genome shotgun (WGS) entry which is preliminary data.</text>
</comment>
<dbReference type="EMBL" id="RPEM01000004">
    <property type="protein sequence ID" value="TGD43851.1"/>
    <property type="molecule type" value="Genomic_DNA"/>
</dbReference>
<proteinExistence type="predicted"/>
<evidence type="ECO:0000313" key="2">
    <source>
        <dbReference type="Proteomes" id="UP000297741"/>
    </source>
</evidence>
<dbReference type="PANTHER" id="PTHR35336:SF5">
    <property type="entry name" value="ADENOSYLCOBINAMIDE AMIDOHYDROLASE"/>
    <property type="match status" value="1"/>
</dbReference>
<keyword evidence="2" id="KW-1185">Reference proteome</keyword>
<protein>
    <submittedName>
        <fullName evidence="1">Adenosylcobinamide amidohydrolase</fullName>
    </submittedName>
</protein>
<accession>A0ABY2KMQ0</accession>